<organism evidence="1">
    <name type="scientific">marine sediment metagenome</name>
    <dbReference type="NCBI Taxonomy" id="412755"/>
    <lineage>
        <taxon>unclassified sequences</taxon>
        <taxon>metagenomes</taxon>
        <taxon>ecological metagenomes</taxon>
    </lineage>
</organism>
<dbReference type="AlphaFoldDB" id="A0A0F9FI04"/>
<dbReference type="EMBL" id="LAZR01030350">
    <property type="protein sequence ID" value="KKL56870.1"/>
    <property type="molecule type" value="Genomic_DNA"/>
</dbReference>
<gene>
    <name evidence="1" type="ORF">LCGC14_2241120</name>
</gene>
<reference evidence="1" key="1">
    <citation type="journal article" date="2015" name="Nature">
        <title>Complex archaea that bridge the gap between prokaryotes and eukaryotes.</title>
        <authorList>
            <person name="Spang A."/>
            <person name="Saw J.H."/>
            <person name="Jorgensen S.L."/>
            <person name="Zaremba-Niedzwiedzka K."/>
            <person name="Martijn J."/>
            <person name="Lind A.E."/>
            <person name="van Eijk R."/>
            <person name="Schleper C."/>
            <person name="Guy L."/>
            <person name="Ettema T.J."/>
        </authorList>
    </citation>
    <scope>NUCLEOTIDE SEQUENCE</scope>
</reference>
<accession>A0A0F9FI04</accession>
<evidence type="ECO:0000313" key="1">
    <source>
        <dbReference type="EMBL" id="KKL56870.1"/>
    </source>
</evidence>
<proteinExistence type="predicted"/>
<comment type="caution">
    <text evidence="1">The sequence shown here is derived from an EMBL/GenBank/DDBJ whole genome shotgun (WGS) entry which is preliminary data.</text>
</comment>
<name>A0A0F9FI04_9ZZZZ</name>
<protein>
    <submittedName>
        <fullName evidence="1">Uncharacterized protein</fullName>
    </submittedName>
</protein>
<sequence length="53" mass="6086">MAYLKDLPKPTCYTCHRPAKVALHNSRNAELGLYCPPCGQRELRKLKEKEGQE</sequence>